<name>X1ULQ9_9ZZZZ</name>
<dbReference type="Pfam" id="PF08309">
    <property type="entry name" value="LVIVD"/>
    <property type="match status" value="1"/>
</dbReference>
<proteinExistence type="predicted"/>
<dbReference type="EMBL" id="BARW01020580">
    <property type="protein sequence ID" value="GAI93289.1"/>
    <property type="molecule type" value="Genomic_DNA"/>
</dbReference>
<protein>
    <recommendedName>
        <fullName evidence="2">Fibronectin type-III domain-containing protein</fullName>
    </recommendedName>
</protein>
<evidence type="ECO:0000313" key="1">
    <source>
        <dbReference type="EMBL" id="GAI93289.1"/>
    </source>
</evidence>
<gene>
    <name evidence="1" type="ORF">S12H4_34745</name>
</gene>
<evidence type="ECO:0008006" key="2">
    <source>
        <dbReference type="Google" id="ProtNLM"/>
    </source>
</evidence>
<feature type="non-terminal residue" evidence="1">
    <location>
        <position position="272"/>
    </location>
</feature>
<comment type="caution">
    <text evidence="1">The sequence shown here is derived from an EMBL/GenBank/DDBJ whole genome shotgun (WGS) entry which is preliminary data.</text>
</comment>
<sequence>WNTYLNLEGEFTHEAGQRLTIPGRQVTHLGFWLRHYAGASGDVIFGIRKVSDNSEIVTKRWGDAGDLGTTVTYREVEFDTPTTVNEEVRLFCRFVGPGDTFDILFCKQNTNVKADELLTHYYDASWHDLPAEDAGYRYTYAAVLEVTIQAMTDVLLPTAKAHGTVTALGETSCTQHGHCWSTSPNPTIADNKTQLGAVASAPHAFESSLTGLLLYTTYYVRAYATDGGGTVYSGEIHFIPGKLRYAYVAAYLSDALTIIDVSDLSNPTFKGE</sequence>
<organism evidence="1">
    <name type="scientific">marine sediment metagenome</name>
    <dbReference type="NCBI Taxonomy" id="412755"/>
    <lineage>
        <taxon>unclassified sequences</taxon>
        <taxon>metagenomes</taxon>
        <taxon>ecological metagenomes</taxon>
    </lineage>
</organism>
<dbReference type="AlphaFoldDB" id="X1ULQ9"/>
<feature type="non-terminal residue" evidence="1">
    <location>
        <position position="1"/>
    </location>
</feature>
<reference evidence="1" key="1">
    <citation type="journal article" date="2014" name="Front. Microbiol.">
        <title>High frequency of phylogenetically diverse reductive dehalogenase-homologous genes in deep subseafloor sedimentary metagenomes.</title>
        <authorList>
            <person name="Kawai M."/>
            <person name="Futagami T."/>
            <person name="Toyoda A."/>
            <person name="Takaki Y."/>
            <person name="Nishi S."/>
            <person name="Hori S."/>
            <person name="Arai W."/>
            <person name="Tsubouchi T."/>
            <person name="Morono Y."/>
            <person name="Uchiyama I."/>
            <person name="Ito T."/>
            <person name="Fujiyama A."/>
            <person name="Inagaki F."/>
            <person name="Takami H."/>
        </authorList>
    </citation>
    <scope>NUCLEOTIDE SEQUENCE</scope>
    <source>
        <strain evidence="1">Expedition CK06-06</strain>
    </source>
</reference>
<accession>X1ULQ9</accession>
<dbReference type="InterPro" id="IPR013211">
    <property type="entry name" value="LVIVD"/>
</dbReference>